<name>A0A5J5HVW3_9BACI</name>
<sequence>MKKSLKVFILAYLSLLFFGSFIMVGALWTGALEQSLPFVSKIKVFLYYFFAGSIGGSLRHLYMFCTYYMKNELNNYREWIRYVFYPIFATGTAVIAVLLIDSGILFIEFIEYSDTPYVQISISFFVGFGFNRFVNKLNAVSQDIFQTNKNNDNQ</sequence>
<proteinExistence type="predicted"/>
<protein>
    <submittedName>
        <fullName evidence="2">Uncharacterized protein</fullName>
    </submittedName>
</protein>
<dbReference type="AlphaFoldDB" id="A0A5J5HVW3"/>
<evidence type="ECO:0000313" key="2">
    <source>
        <dbReference type="EMBL" id="KAA9026953.1"/>
    </source>
</evidence>
<accession>A0A5J5HVW3</accession>
<feature type="transmembrane region" description="Helical" evidence="1">
    <location>
        <begin position="44"/>
        <end position="62"/>
    </location>
</feature>
<dbReference type="RefSeq" id="WP_150439181.1">
    <property type="nucleotide sequence ID" value="NZ_VYKL01000014.1"/>
</dbReference>
<evidence type="ECO:0000313" key="3">
    <source>
        <dbReference type="Proteomes" id="UP000326671"/>
    </source>
</evidence>
<feature type="transmembrane region" description="Helical" evidence="1">
    <location>
        <begin position="83"/>
        <end position="110"/>
    </location>
</feature>
<feature type="transmembrane region" description="Helical" evidence="1">
    <location>
        <begin position="116"/>
        <end position="134"/>
    </location>
</feature>
<organism evidence="2 3">
    <name type="scientific">Niallia endozanthoxylica</name>
    <dbReference type="NCBI Taxonomy" id="2036016"/>
    <lineage>
        <taxon>Bacteria</taxon>
        <taxon>Bacillati</taxon>
        <taxon>Bacillota</taxon>
        <taxon>Bacilli</taxon>
        <taxon>Bacillales</taxon>
        <taxon>Bacillaceae</taxon>
        <taxon>Niallia</taxon>
    </lineage>
</organism>
<dbReference type="EMBL" id="VYKL01000014">
    <property type="protein sequence ID" value="KAA9026953.1"/>
    <property type="molecule type" value="Genomic_DNA"/>
</dbReference>
<gene>
    <name evidence="2" type="ORF">F4V44_06435</name>
</gene>
<dbReference type="OrthoDB" id="2382179at2"/>
<keyword evidence="3" id="KW-1185">Reference proteome</keyword>
<dbReference type="Proteomes" id="UP000326671">
    <property type="component" value="Unassembled WGS sequence"/>
</dbReference>
<keyword evidence="1" id="KW-0812">Transmembrane</keyword>
<keyword evidence="1" id="KW-1133">Transmembrane helix</keyword>
<comment type="caution">
    <text evidence="2">The sequence shown here is derived from an EMBL/GenBank/DDBJ whole genome shotgun (WGS) entry which is preliminary data.</text>
</comment>
<keyword evidence="1" id="KW-0472">Membrane</keyword>
<reference evidence="2 3" key="1">
    <citation type="submission" date="2019-09" db="EMBL/GenBank/DDBJ databases">
        <title>Whole genome sequences of isolates from the Mars Exploration Rovers.</title>
        <authorList>
            <person name="Seuylemezian A."/>
            <person name="Vaishampayan P."/>
        </authorList>
    </citation>
    <scope>NUCLEOTIDE SEQUENCE [LARGE SCALE GENOMIC DNA]</scope>
    <source>
        <strain evidence="2 3">MER_TA_151</strain>
    </source>
</reference>
<feature type="transmembrane region" description="Helical" evidence="1">
    <location>
        <begin position="7"/>
        <end position="32"/>
    </location>
</feature>
<evidence type="ECO:0000256" key="1">
    <source>
        <dbReference type="SAM" id="Phobius"/>
    </source>
</evidence>